<dbReference type="InterPro" id="IPR039672">
    <property type="entry name" value="MFS_2"/>
</dbReference>
<accession>A0ABT8CLG8</accession>
<dbReference type="EMBL" id="JAUFQY010000002">
    <property type="protein sequence ID" value="MDN3702288.1"/>
    <property type="molecule type" value="Genomic_DNA"/>
</dbReference>
<feature type="transmembrane region" description="Helical" evidence="2">
    <location>
        <begin position="254"/>
        <end position="277"/>
    </location>
</feature>
<keyword evidence="2" id="KW-0812">Transmembrane</keyword>
<dbReference type="SUPFAM" id="SSF103473">
    <property type="entry name" value="MFS general substrate transporter"/>
    <property type="match status" value="1"/>
</dbReference>
<feature type="transmembrane region" description="Helical" evidence="2">
    <location>
        <begin position="46"/>
        <end position="65"/>
    </location>
</feature>
<dbReference type="InterPro" id="IPR036259">
    <property type="entry name" value="MFS_trans_sf"/>
</dbReference>
<comment type="similarity">
    <text evidence="1">Belongs to the sodium:galactoside symporter (TC 2.A.2) family.</text>
</comment>
<feature type="transmembrane region" description="Helical" evidence="2">
    <location>
        <begin position="86"/>
        <end position="103"/>
    </location>
</feature>
<feature type="transmembrane region" description="Helical" evidence="2">
    <location>
        <begin position="343"/>
        <end position="365"/>
    </location>
</feature>
<dbReference type="PANTHER" id="PTHR11328">
    <property type="entry name" value="MAJOR FACILITATOR SUPERFAMILY DOMAIN-CONTAINING PROTEIN"/>
    <property type="match status" value="1"/>
</dbReference>
<protein>
    <submittedName>
        <fullName evidence="3">MFS transporter</fullName>
    </submittedName>
</protein>
<reference evidence="4" key="1">
    <citation type="journal article" date="2019" name="Int. J. Syst. Evol. Microbiol.">
        <title>The Global Catalogue of Microorganisms (GCM) 10K type strain sequencing project: providing services to taxonomists for standard genome sequencing and annotation.</title>
        <authorList>
            <consortium name="The Broad Institute Genomics Platform"/>
            <consortium name="The Broad Institute Genome Sequencing Center for Infectious Disease"/>
            <person name="Wu L."/>
            <person name="Ma J."/>
        </authorList>
    </citation>
    <scope>NUCLEOTIDE SEQUENCE [LARGE SCALE GENOMIC DNA]</scope>
    <source>
        <strain evidence="4">CECT 7226</strain>
    </source>
</reference>
<keyword evidence="2" id="KW-1133">Transmembrane helix</keyword>
<dbReference type="RefSeq" id="WP_261839829.1">
    <property type="nucleotide sequence ID" value="NZ_AP025459.1"/>
</dbReference>
<comment type="caution">
    <text evidence="3">The sequence shown here is derived from an EMBL/GenBank/DDBJ whole genome shotgun (WGS) entry which is preliminary data.</text>
</comment>
<dbReference type="Gene3D" id="1.20.1250.20">
    <property type="entry name" value="MFS general substrate transporter like domains"/>
    <property type="match status" value="2"/>
</dbReference>
<gene>
    <name evidence="3" type="ORF">QWY96_17725</name>
</gene>
<organism evidence="3 4">
    <name type="scientific">Vibrio artabrorum</name>
    <dbReference type="NCBI Taxonomy" id="446374"/>
    <lineage>
        <taxon>Bacteria</taxon>
        <taxon>Pseudomonadati</taxon>
        <taxon>Pseudomonadota</taxon>
        <taxon>Gammaproteobacteria</taxon>
        <taxon>Vibrionales</taxon>
        <taxon>Vibrionaceae</taxon>
        <taxon>Vibrio</taxon>
    </lineage>
</organism>
<evidence type="ECO:0000256" key="1">
    <source>
        <dbReference type="ARBA" id="ARBA00009617"/>
    </source>
</evidence>
<feature type="transmembrane region" description="Helical" evidence="2">
    <location>
        <begin position="431"/>
        <end position="452"/>
    </location>
</feature>
<dbReference type="PANTHER" id="PTHR11328:SF24">
    <property type="entry name" value="MAJOR FACILITATOR SUPERFAMILY (MFS) PROFILE DOMAIN-CONTAINING PROTEIN"/>
    <property type="match status" value="1"/>
</dbReference>
<feature type="transmembrane region" description="Helical" evidence="2">
    <location>
        <begin position="289"/>
        <end position="309"/>
    </location>
</feature>
<evidence type="ECO:0000256" key="2">
    <source>
        <dbReference type="SAM" id="Phobius"/>
    </source>
</evidence>
<evidence type="ECO:0000313" key="4">
    <source>
        <dbReference type="Proteomes" id="UP001223712"/>
    </source>
</evidence>
<dbReference type="Pfam" id="PF13347">
    <property type="entry name" value="MFS_2"/>
    <property type="match status" value="1"/>
</dbReference>
<feature type="transmembrane region" description="Helical" evidence="2">
    <location>
        <begin position="109"/>
        <end position="129"/>
    </location>
</feature>
<feature type="transmembrane region" description="Helical" evidence="2">
    <location>
        <begin position="180"/>
        <end position="201"/>
    </location>
</feature>
<keyword evidence="4" id="KW-1185">Reference proteome</keyword>
<proteinExistence type="inferred from homology"/>
<evidence type="ECO:0000313" key="3">
    <source>
        <dbReference type="EMBL" id="MDN3702288.1"/>
    </source>
</evidence>
<sequence>MKKKKFNKLTYVGYGMTDLFGSGAFAVISAWYMIFLTTYAGLSATQAASIFAISRILDAGLNPIMGMISDKFGMTRLGRRFGRRRFFLLLAIPLVPIYAALWVTDMPYLYYLLMIIAIETVATMVLIPWETLPTEMTTDFNSRSYMANWRFIWAGLAYTLANFIPGQLFKYLGEHDPDVFFYNAIIFSIIFAIAFLVTYLCTWERSDIDETCNIEEVSRLNIDKSKKGVAWQLIKSTIYESFSTLKIRAWRQHLVIYISSFTALDLFGGIFVFWVLYSLNLNKVVVADSMALGGFISLPLGFLSAWFLIKLGPRKMFTICYGVVLLSIIIITLLSYTDFDSTMMTTIISITTVFFVVFKGPLYFLPWSLYSFIPDVDEVVTKQRREGTYAGFMTLMRKFTQALSMMLLGVLLDLGGLVKNSSAQPESLNTMMAWILCVGVVGGLFVALFTVFKYNLNKHTHSILISEIDRLKSGGSMADVTDESRTVVEDLTGYKYEEVWGNNTLFVDHSENIQEKVELKTI</sequence>
<feature type="transmembrane region" description="Helical" evidence="2">
    <location>
        <begin position="12"/>
        <end position="34"/>
    </location>
</feature>
<feature type="transmembrane region" description="Helical" evidence="2">
    <location>
        <begin position="316"/>
        <end position="337"/>
    </location>
</feature>
<dbReference type="Proteomes" id="UP001223712">
    <property type="component" value="Unassembled WGS sequence"/>
</dbReference>
<name>A0ABT8CLG8_9VIBR</name>
<keyword evidence="2" id="KW-0472">Membrane</keyword>
<feature type="transmembrane region" description="Helical" evidence="2">
    <location>
        <begin position="150"/>
        <end position="168"/>
    </location>
</feature>